<dbReference type="InterPro" id="IPR036412">
    <property type="entry name" value="HAD-like_sf"/>
</dbReference>
<dbReference type="PANTHER" id="PTHR28181">
    <property type="entry name" value="UPF0655 PROTEIN YCR015C"/>
    <property type="match status" value="1"/>
</dbReference>
<dbReference type="PANTHER" id="PTHR28181:SF1">
    <property type="entry name" value="COLD TOLERANCE PROTEIN 1"/>
    <property type="match status" value="1"/>
</dbReference>
<evidence type="ECO:0000313" key="1">
    <source>
        <dbReference type="EMBL" id="KAG5180516.1"/>
    </source>
</evidence>
<dbReference type="SUPFAM" id="SSF56784">
    <property type="entry name" value="HAD-like"/>
    <property type="match status" value="1"/>
</dbReference>
<evidence type="ECO:0000313" key="2">
    <source>
        <dbReference type="Proteomes" id="UP000664859"/>
    </source>
</evidence>
<gene>
    <name evidence="1" type="ORF">JKP88DRAFT_324049</name>
</gene>
<proteinExistence type="predicted"/>
<protein>
    <recommendedName>
        <fullName evidence="3">Haloacid dehalogenase-like hydrolase</fullName>
    </recommendedName>
</protein>
<reference evidence="1" key="1">
    <citation type="submission" date="2021-02" db="EMBL/GenBank/DDBJ databases">
        <title>First Annotated Genome of the Yellow-green Alga Tribonema minus.</title>
        <authorList>
            <person name="Mahan K.M."/>
        </authorList>
    </citation>
    <scope>NUCLEOTIDE SEQUENCE</scope>
    <source>
        <strain evidence="1">UTEX B ZZ1240</strain>
    </source>
</reference>
<dbReference type="InterPro" id="IPR023214">
    <property type="entry name" value="HAD_sf"/>
</dbReference>
<sequence length="327" mass="34126">MLAHHEPLAPKLGLFVADFDDTLTRSDSTPLLPLIAATCRPSQKQHITLAWEALTDAFVTGYYGAIREHLSQPKEGARLEDLETFLVALEAVETSSIERVTESKVLAGMTPAAIAQTLEGPLQGMWGPRDAHVARCLARVLSATSCAHHIISINFSEIVVRTVLRGLLGAAAEDGGSAHAAAAADALTVHCNTLALGADGATTGEVTMDVVGGRGKLRRFRALRAESAGGGGATMYIGDSVTDLLPMLSADIGIVLGNSGTFKEVAAAFGIDIVPLGRVLDGAAPVQIAPAGDDGVGSGTSPLGRTVYHAESWLEIEHLLFGKVEYD</sequence>
<dbReference type="EMBL" id="JAFCMP010000390">
    <property type="protein sequence ID" value="KAG5180516.1"/>
    <property type="molecule type" value="Genomic_DNA"/>
</dbReference>
<organism evidence="1 2">
    <name type="scientific">Tribonema minus</name>
    <dbReference type="NCBI Taxonomy" id="303371"/>
    <lineage>
        <taxon>Eukaryota</taxon>
        <taxon>Sar</taxon>
        <taxon>Stramenopiles</taxon>
        <taxon>Ochrophyta</taxon>
        <taxon>PX clade</taxon>
        <taxon>Xanthophyceae</taxon>
        <taxon>Tribonematales</taxon>
        <taxon>Tribonemataceae</taxon>
        <taxon>Tribonema</taxon>
    </lineage>
</organism>
<comment type="caution">
    <text evidence="1">The sequence shown here is derived from an EMBL/GenBank/DDBJ whole genome shotgun (WGS) entry which is preliminary data.</text>
</comment>
<dbReference type="Proteomes" id="UP000664859">
    <property type="component" value="Unassembled WGS sequence"/>
</dbReference>
<dbReference type="AlphaFoldDB" id="A0A835YSP8"/>
<accession>A0A835YSP8</accession>
<dbReference type="Gene3D" id="3.40.50.1000">
    <property type="entry name" value="HAD superfamily/HAD-like"/>
    <property type="match status" value="1"/>
</dbReference>
<name>A0A835YSP8_9STRA</name>
<dbReference type="OrthoDB" id="10255128at2759"/>
<dbReference type="InterPro" id="IPR050849">
    <property type="entry name" value="HAD-like_hydrolase_phosphatase"/>
</dbReference>
<keyword evidence="2" id="KW-1185">Reference proteome</keyword>
<evidence type="ECO:0008006" key="3">
    <source>
        <dbReference type="Google" id="ProtNLM"/>
    </source>
</evidence>